<dbReference type="GO" id="GO:0047560">
    <property type="term" value="F:3-dehydrosphinganine reductase activity"/>
    <property type="evidence" value="ECO:0007669"/>
    <property type="project" value="TreeGrafter"/>
</dbReference>
<dbReference type="InterPro" id="IPR020904">
    <property type="entry name" value="Sc_DH/Rdtase_CS"/>
</dbReference>
<dbReference type="PROSITE" id="PS00061">
    <property type="entry name" value="ADH_SHORT"/>
    <property type="match status" value="1"/>
</dbReference>
<organism evidence="1 2">
    <name type="scientific">Taxus chinensis</name>
    <name type="common">Chinese yew</name>
    <name type="synonym">Taxus wallichiana var. chinensis</name>
    <dbReference type="NCBI Taxonomy" id="29808"/>
    <lineage>
        <taxon>Eukaryota</taxon>
        <taxon>Viridiplantae</taxon>
        <taxon>Streptophyta</taxon>
        <taxon>Embryophyta</taxon>
        <taxon>Tracheophyta</taxon>
        <taxon>Spermatophyta</taxon>
        <taxon>Pinopsida</taxon>
        <taxon>Pinidae</taxon>
        <taxon>Conifers II</taxon>
        <taxon>Cupressales</taxon>
        <taxon>Taxaceae</taxon>
        <taxon>Taxus</taxon>
    </lineage>
</organism>
<proteinExistence type="predicted"/>
<gene>
    <name evidence="1" type="ORF">KI387_028318</name>
</gene>
<dbReference type="SUPFAM" id="SSF51735">
    <property type="entry name" value="NAD(P)-binding Rossmann-fold domains"/>
    <property type="match status" value="1"/>
</dbReference>
<feature type="non-terminal residue" evidence="1">
    <location>
        <position position="285"/>
    </location>
</feature>
<name>A0AA38G1I1_TAXCH</name>
<keyword evidence="2" id="KW-1185">Reference proteome</keyword>
<dbReference type="Pfam" id="PF00106">
    <property type="entry name" value="adh_short"/>
    <property type="match status" value="1"/>
</dbReference>
<dbReference type="EMBL" id="JAHRHJ020000006">
    <property type="protein sequence ID" value="KAH9313283.1"/>
    <property type="molecule type" value="Genomic_DNA"/>
</dbReference>
<sequence length="285" mass="31034">MRSLQCKHVLITGGSSGIGLEIAKEAVSQGAYVTLVARDSSKLRKACEEIVREEQCGKDVINLKVADVSDHEAISEAVQGAFQWRPIDVLVCNAGVTKISYLDQIPIEKIAVIVGTNLNGTLYTVHAALPLMKQRSIQCQGTAIVIMGSLASLYPLYGSGLYTSTKYALRGLAESLRLELFPYNIGVALVCPGTVETPMLNEIEDARKDPKFYYVRNKTSFYNRSQAEDPRNVAKATLEAAKHGKFLVATSLKGHVLSILSPGLLPAHSFLRGVIELVMFVPVRV</sequence>
<comment type="caution">
    <text evidence="1">The sequence shown here is derived from an EMBL/GenBank/DDBJ whole genome shotgun (WGS) entry which is preliminary data.</text>
</comment>
<dbReference type="GO" id="GO:0006666">
    <property type="term" value="P:3-keto-sphinganine metabolic process"/>
    <property type="evidence" value="ECO:0007669"/>
    <property type="project" value="TreeGrafter"/>
</dbReference>
<dbReference type="PANTHER" id="PTHR43550">
    <property type="entry name" value="3-KETODIHYDROSPHINGOSINE REDUCTASE"/>
    <property type="match status" value="1"/>
</dbReference>
<dbReference type="InterPro" id="IPR002347">
    <property type="entry name" value="SDR_fam"/>
</dbReference>
<accession>A0AA38G1I1</accession>
<dbReference type="GO" id="GO:0030148">
    <property type="term" value="P:sphingolipid biosynthetic process"/>
    <property type="evidence" value="ECO:0007669"/>
    <property type="project" value="TreeGrafter"/>
</dbReference>
<dbReference type="InterPro" id="IPR036291">
    <property type="entry name" value="NAD(P)-bd_dom_sf"/>
</dbReference>
<dbReference type="OMA" id="WLWSLLT"/>
<dbReference type="PRINTS" id="PR00081">
    <property type="entry name" value="GDHRDH"/>
</dbReference>
<protein>
    <submittedName>
        <fullName evidence="1">Uncharacterized protein</fullName>
    </submittedName>
</protein>
<dbReference type="Gene3D" id="3.40.50.720">
    <property type="entry name" value="NAD(P)-binding Rossmann-like Domain"/>
    <property type="match status" value="1"/>
</dbReference>
<dbReference type="PANTHER" id="PTHR43550:SF12">
    <property type="entry name" value="3-DEHYDROSPHINGANINE REDUCTASE"/>
    <property type="match status" value="1"/>
</dbReference>
<dbReference type="Proteomes" id="UP000824469">
    <property type="component" value="Unassembled WGS sequence"/>
</dbReference>
<dbReference type="AlphaFoldDB" id="A0AA38G1I1"/>
<dbReference type="GO" id="GO:0005789">
    <property type="term" value="C:endoplasmic reticulum membrane"/>
    <property type="evidence" value="ECO:0007669"/>
    <property type="project" value="TreeGrafter"/>
</dbReference>
<reference evidence="1 2" key="1">
    <citation type="journal article" date="2021" name="Nat. Plants">
        <title>The Taxus genome provides insights into paclitaxel biosynthesis.</title>
        <authorList>
            <person name="Xiong X."/>
            <person name="Gou J."/>
            <person name="Liao Q."/>
            <person name="Li Y."/>
            <person name="Zhou Q."/>
            <person name="Bi G."/>
            <person name="Li C."/>
            <person name="Du R."/>
            <person name="Wang X."/>
            <person name="Sun T."/>
            <person name="Guo L."/>
            <person name="Liang H."/>
            <person name="Lu P."/>
            <person name="Wu Y."/>
            <person name="Zhang Z."/>
            <person name="Ro D.K."/>
            <person name="Shang Y."/>
            <person name="Huang S."/>
            <person name="Yan J."/>
        </authorList>
    </citation>
    <scope>NUCLEOTIDE SEQUENCE [LARGE SCALE GENOMIC DNA]</scope>
    <source>
        <strain evidence="1">Ta-2019</strain>
    </source>
</reference>
<evidence type="ECO:0000313" key="1">
    <source>
        <dbReference type="EMBL" id="KAH9313283.1"/>
    </source>
</evidence>
<evidence type="ECO:0000313" key="2">
    <source>
        <dbReference type="Proteomes" id="UP000824469"/>
    </source>
</evidence>